<feature type="region of interest" description="Disordered" evidence="1">
    <location>
        <begin position="1"/>
        <end position="96"/>
    </location>
</feature>
<proteinExistence type="predicted"/>
<dbReference type="VEuPathDB" id="FungiDB:PGTG_16245"/>
<organism evidence="3 4">
    <name type="scientific">Puccinia graminis f. sp. tritici (strain CRL 75-36-700-3 / race SCCL)</name>
    <name type="common">Black stem rust fungus</name>
    <dbReference type="NCBI Taxonomy" id="418459"/>
    <lineage>
        <taxon>Eukaryota</taxon>
        <taxon>Fungi</taxon>
        <taxon>Dikarya</taxon>
        <taxon>Basidiomycota</taxon>
        <taxon>Pucciniomycotina</taxon>
        <taxon>Pucciniomycetes</taxon>
        <taxon>Pucciniales</taxon>
        <taxon>Pucciniaceae</taxon>
        <taxon>Puccinia</taxon>
    </lineage>
</organism>
<dbReference type="PANTHER" id="PTHR46929">
    <property type="entry name" value="EXPRESSED PROTEIN"/>
    <property type="match status" value="1"/>
</dbReference>
<feature type="compositionally biased region" description="Low complexity" evidence="1">
    <location>
        <begin position="244"/>
        <end position="254"/>
    </location>
</feature>
<accession>E3L070</accession>
<dbReference type="Pfam" id="PF12776">
    <property type="entry name" value="Myb_DNA-bind_3"/>
    <property type="match status" value="1"/>
</dbReference>
<dbReference type="EMBL" id="DS178327">
    <property type="protein sequence ID" value="EFP89957.2"/>
    <property type="molecule type" value="Genomic_DNA"/>
</dbReference>
<reference evidence="4" key="2">
    <citation type="journal article" date="2011" name="Proc. Natl. Acad. Sci. U.S.A.">
        <title>Obligate biotrophy features unraveled by the genomic analysis of rust fungi.</title>
        <authorList>
            <person name="Duplessis S."/>
            <person name="Cuomo C.A."/>
            <person name="Lin Y.-C."/>
            <person name="Aerts A."/>
            <person name="Tisserant E."/>
            <person name="Veneault-Fourrey C."/>
            <person name="Joly D.L."/>
            <person name="Hacquard S."/>
            <person name="Amselem J."/>
            <person name="Cantarel B.L."/>
            <person name="Chiu R."/>
            <person name="Coutinho P.M."/>
            <person name="Feau N."/>
            <person name="Field M."/>
            <person name="Frey P."/>
            <person name="Gelhaye E."/>
            <person name="Goldberg J."/>
            <person name="Grabherr M.G."/>
            <person name="Kodira C.D."/>
            <person name="Kohler A."/>
            <person name="Kuees U."/>
            <person name="Lindquist E.A."/>
            <person name="Lucas S.M."/>
            <person name="Mago R."/>
            <person name="Mauceli E."/>
            <person name="Morin E."/>
            <person name="Murat C."/>
            <person name="Pangilinan J.L."/>
            <person name="Park R."/>
            <person name="Pearson M."/>
            <person name="Quesneville H."/>
            <person name="Rouhier N."/>
            <person name="Sakthikumar S."/>
            <person name="Salamov A.A."/>
            <person name="Schmutz J."/>
            <person name="Selles B."/>
            <person name="Shapiro H."/>
            <person name="Tanguay P."/>
            <person name="Tuskan G.A."/>
            <person name="Henrissat B."/>
            <person name="Van de Peer Y."/>
            <person name="Rouze P."/>
            <person name="Ellis J.G."/>
            <person name="Dodds P.N."/>
            <person name="Schein J.E."/>
            <person name="Zhong S."/>
            <person name="Hamelin R.C."/>
            <person name="Grigoriev I.V."/>
            <person name="Szabo L.J."/>
            <person name="Martin F."/>
        </authorList>
    </citation>
    <scope>NUCLEOTIDE SEQUENCE [LARGE SCALE GENOMIC DNA]</scope>
    <source>
        <strain evidence="4">CRL 75-36-700-3 / race SCCL</strain>
    </source>
</reference>
<feature type="domain" description="Myb/SANT-like" evidence="2">
    <location>
        <begin position="269"/>
        <end position="363"/>
    </location>
</feature>
<dbReference type="RefSeq" id="XP_003334376.2">
    <property type="nucleotide sequence ID" value="XM_003334328.2"/>
</dbReference>
<evidence type="ECO:0000313" key="4">
    <source>
        <dbReference type="Proteomes" id="UP000008783"/>
    </source>
</evidence>
<dbReference type="InterPro" id="IPR024752">
    <property type="entry name" value="Myb/SANT-like_dom"/>
</dbReference>
<gene>
    <name evidence="3" type="ORF">PGTG_16245</name>
</gene>
<evidence type="ECO:0000259" key="2">
    <source>
        <dbReference type="Pfam" id="PF12776"/>
    </source>
</evidence>
<dbReference type="OrthoDB" id="2505558at2759"/>
<dbReference type="eggNOG" id="ENOG502QPKG">
    <property type="taxonomic scope" value="Eukaryota"/>
</dbReference>
<feature type="compositionally biased region" description="Polar residues" evidence="1">
    <location>
        <begin position="81"/>
        <end position="90"/>
    </location>
</feature>
<feature type="region of interest" description="Disordered" evidence="1">
    <location>
        <begin position="399"/>
        <end position="446"/>
    </location>
</feature>
<protein>
    <recommendedName>
        <fullName evidence="2">Myb/SANT-like domain-containing protein</fullName>
    </recommendedName>
</protein>
<feature type="compositionally biased region" description="Basic and acidic residues" evidence="1">
    <location>
        <begin position="56"/>
        <end position="67"/>
    </location>
</feature>
<sequence length="514" mass="56813">MNKPFDRKQPPSIATGYRFKTMAGRGNSKKRRMSSPTSSTTNAPARSKQRSKKNRTHDVIDLAKSDEGTSPSTSDRDDGSPESTQASNTKELTDEQELRHPLVSYKVDNWTARLYNLLAGQEGILLVDEVVHPGRQGCTTLSTRRESSWLARWGLISARQAQIGLQAHTPKNFGVRPCTPICCRPPRSTPKRTGQACNQSNTQSLVTRQTHPTDSQNSALPDSQQGVYTASNETQTQESGTIASQSQQNTTQTQPEGSPEKDKNKNLFWTAGMERSALEMYVKAVKEGKRGEAGFKPEVHQTVTTELAKEFPGIDFTVAKVKSKFNQTFKKVWDAFIACKGASGFGWNEAECMVTASEEVWNAFLVSHPNAKQFKNTPFPKYSEYQVIFEGNSATGALRRSSNNTRVEPEEVQEADGNGHLDSSQTPAQRPGVRAPRQHRVTSGNRFENSIDRIVDAFVSSNQDLETNPPEASAIHKAIEKFQDHFATDLGMDKLVAGFGVLENEAKAKIFLAI</sequence>
<reference key="1">
    <citation type="submission" date="2007-01" db="EMBL/GenBank/DDBJ databases">
        <title>The Genome Sequence of Puccinia graminis f. sp. tritici Strain CRL 75-36-700-3.</title>
        <authorList>
            <consortium name="The Broad Institute Genome Sequencing Platform"/>
            <person name="Birren B."/>
            <person name="Lander E."/>
            <person name="Galagan J."/>
            <person name="Nusbaum C."/>
            <person name="Devon K."/>
            <person name="Cuomo C."/>
            <person name="Jaffe D."/>
            <person name="Butler J."/>
            <person name="Alvarez P."/>
            <person name="Gnerre S."/>
            <person name="Grabherr M."/>
            <person name="Mauceli E."/>
            <person name="Brockman W."/>
            <person name="Young S."/>
            <person name="LaButti K."/>
            <person name="Sykes S."/>
            <person name="DeCaprio D."/>
            <person name="Crawford M."/>
            <person name="Koehrsen M."/>
            <person name="Engels R."/>
            <person name="Montgomery P."/>
            <person name="Pearson M."/>
            <person name="Howarth C."/>
            <person name="Larson L."/>
            <person name="White J."/>
            <person name="Zeng Q."/>
            <person name="Kodira C."/>
            <person name="Yandava C."/>
            <person name="Alvarado L."/>
            <person name="O'Leary S."/>
            <person name="Szabo L."/>
            <person name="Dean R."/>
            <person name="Schein J."/>
        </authorList>
    </citation>
    <scope>NUCLEOTIDE SEQUENCE</scope>
    <source>
        <strain>CRL 75-36-700-3</strain>
    </source>
</reference>
<dbReference type="GeneID" id="10545772"/>
<dbReference type="KEGG" id="pgr:PGTG_16245"/>
<keyword evidence="4" id="KW-1185">Reference proteome</keyword>
<dbReference type="AlphaFoldDB" id="E3L070"/>
<dbReference type="HOGENOM" id="CLU_530118_0_0_1"/>
<dbReference type="InParanoid" id="E3L070"/>
<dbReference type="PANTHER" id="PTHR46929:SF3">
    <property type="entry name" value="MYB_SANT-LIKE DOMAIN-CONTAINING PROTEIN"/>
    <property type="match status" value="1"/>
</dbReference>
<evidence type="ECO:0000256" key="1">
    <source>
        <dbReference type="SAM" id="MobiDB-lite"/>
    </source>
</evidence>
<name>E3L070_PUCGT</name>
<evidence type="ECO:0000313" key="3">
    <source>
        <dbReference type="EMBL" id="EFP89957.2"/>
    </source>
</evidence>
<feature type="region of interest" description="Disordered" evidence="1">
    <location>
        <begin position="186"/>
        <end position="265"/>
    </location>
</feature>
<feature type="compositionally biased region" description="Polar residues" evidence="1">
    <location>
        <begin position="191"/>
        <end position="243"/>
    </location>
</feature>
<dbReference type="Proteomes" id="UP000008783">
    <property type="component" value="Unassembled WGS sequence"/>
</dbReference>